<organism evidence="2 3">
    <name type="scientific">Mannheimia pernigra</name>
    <dbReference type="NCBI Taxonomy" id="111844"/>
    <lineage>
        <taxon>Bacteria</taxon>
        <taxon>Pseudomonadati</taxon>
        <taxon>Pseudomonadota</taxon>
        <taxon>Gammaproteobacteria</taxon>
        <taxon>Pasteurellales</taxon>
        <taxon>Pasteurellaceae</taxon>
        <taxon>Mannheimia</taxon>
    </lineage>
</organism>
<dbReference type="InterPro" id="IPR029058">
    <property type="entry name" value="AB_hydrolase_fold"/>
</dbReference>
<dbReference type="AlphaFoldDB" id="A0A7D5HST4"/>
<dbReference type="InterPro" id="IPR048124">
    <property type="entry name" value="Tannase_B"/>
</dbReference>
<reference evidence="2 3" key="1">
    <citation type="submission" date="2020-06" db="EMBL/GenBank/DDBJ databases">
        <title>Mannheimia pernigra sp. nov. isolated from bovine respiratory tract.</title>
        <authorList>
            <person name="Kuhnert P."/>
            <person name="Akarsu-Egger H."/>
        </authorList>
    </citation>
    <scope>NUCLEOTIDE SEQUENCE [LARGE SCALE GENOMIC DNA]</scope>
    <source>
        <strain evidence="2 3">BNO311</strain>
    </source>
</reference>
<dbReference type="RefSeq" id="WP_176809836.1">
    <property type="nucleotide sequence ID" value="NZ_CP055306.1"/>
</dbReference>
<evidence type="ECO:0000313" key="2">
    <source>
        <dbReference type="EMBL" id="QLB40472.1"/>
    </source>
</evidence>
<dbReference type="Proteomes" id="UP000509660">
    <property type="component" value="Chromosome"/>
</dbReference>
<dbReference type="NCBIfam" id="NF041556">
    <property type="entry name" value="tannase_B"/>
    <property type="match status" value="1"/>
</dbReference>
<gene>
    <name evidence="2" type="ORF">HV559_06090</name>
</gene>
<sequence>MKPKALLAFIVSTIFATQTVATTTDKLIEPKHFLNGTEIGYDLNFNDQNYRTIETAINGEKVRFRAFERIVYVKNPVEPEYQSMNIYVPESYYNEGEINGYKAETAPIFFQNWIKGYMPAKAESDEQKGEVGLPHLILRALSKGYVVVSVGVRGRTLQKEGKYIGKAPAVIMDLKSAVRYLHANDEKMPGDANKIIANGTGAGGAVAALLGASADHFDYEPYFKEIGALKASDKVFAVSAYAPMTNLENADMAYEWQFNGANELAGRFPIYLNSLNLTDESGNPLTLDLQGNGSFKDYLANLIKDSANKAYSQLAENSEQQKAFQEISWLSFENNKVSNVDWSGYVLSEKRMKSSPAFDIFNATSDENNLFGTTTENNRHFTLYSAERSSNKEINLADPQIVKRMNPMFYLDNPNAAEHWRIRVGTADHDTSLAISGILAIKLQMEGKNVSYKTPWGVLHLDDDLDELFEWVDEIVKPKP</sequence>
<protein>
    <submittedName>
        <fullName evidence="2">Alpha/beta hydrolase</fullName>
    </submittedName>
</protein>
<dbReference type="Pfam" id="PF20434">
    <property type="entry name" value="BD-FAE"/>
    <property type="match status" value="1"/>
</dbReference>
<proteinExistence type="predicted"/>
<keyword evidence="2" id="KW-0378">Hydrolase</keyword>
<name>A0A7D5HST4_9PAST</name>
<dbReference type="SUPFAM" id="SSF53474">
    <property type="entry name" value="alpha/beta-Hydrolases"/>
    <property type="match status" value="1"/>
</dbReference>
<dbReference type="GO" id="GO:0016787">
    <property type="term" value="F:hydrolase activity"/>
    <property type="evidence" value="ECO:0007669"/>
    <property type="project" value="UniProtKB-KW"/>
</dbReference>
<dbReference type="EMBL" id="CP055306">
    <property type="protein sequence ID" value="QLB40472.1"/>
    <property type="molecule type" value="Genomic_DNA"/>
</dbReference>
<evidence type="ECO:0000259" key="1">
    <source>
        <dbReference type="Pfam" id="PF20434"/>
    </source>
</evidence>
<dbReference type="InterPro" id="IPR049492">
    <property type="entry name" value="BD-FAE-like_dom"/>
</dbReference>
<feature type="domain" description="BD-FAE-like" evidence="1">
    <location>
        <begin position="129"/>
        <end position="252"/>
    </location>
</feature>
<accession>A0A7D5HST4</accession>
<keyword evidence="3" id="KW-1185">Reference proteome</keyword>
<dbReference type="Gene3D" id="3.40.50.1820">
    <property type="entry name" value="alpha/beta hydrolase"/>
    <property type="match status" value="1"/>
</dbReference>
<evidence type="ECO:0000313" key="3">
    <source>
        <dbReference type="Proteomes" id="UP000509660"/>
    </source>
</evidence>